<accession>A0A2R6X0S4</accession>
<organism evidence="1 2">
    <name type="scientific">Marchantia polymorpha</name>
    <name type="common">Common liverwort</name>
    <name type="synonym">Marchantia aquatica</name>
    <dbReference type="NCBI Taxonomy" id="3197"/>
    <lineage>
        <taxon>Eukaryota</taxon>
        <taxon>Viridiplantae</taxon>
        <taxon>Streptophyta</taxon>
        <taxon>Embryophyta</taxon>
        <taxon>Marchantiophyta</taxon>
        <taxon>Marchantiopsida</taxon>
        <taxon>Marchantiidae</taxon>
        <taxon>Marchantiales</taxon>
        <taxon>Marchantiaceae</taxon>
        <taxon>Marchantia</taxon>
    </lineage>
</organism>
<dbReference type="Proteomes" id="UP000244005">
    <property type="component" value="Unassembled WGS sequence"/>
</dbReference>
<dbReference type="EMBL" id="KZ772716">
    <property type="protein sequence ID" value="PTQ39702.1"/>
    <property type="molecule type" value="Genomic_DNA"/>
</dbReference>
<dbReference type="Gramene" id="Mp4g03550.1">
    <property type="protein sequence ID" value="Mp4g03550.1.cds1"/>
    <property type="gene ID" value="Mp4g03550"/>
</dbReference>
<sequence>MVCRLCTLVFAKLMSDDLNLVGADDVRSLHWWLPADALINFIEDQGSFVRDLLGNLSLGDKPKILQEIGEFIFHILEGMCDVQGESDSRNQAAASLASTVMPAELVKMP</sequence>
<name>A0A2R6X0S4_MARPO</name>
<protein>
    <submittedName>
        <fullName evidence="1">Uncharacterized protein</fullName>
    </submittedName>
</protein>
<reference evidence="2" key="1">
    <citation type="journal article" date="2017" name="Cell">
        <title>Insights into land plant evolution garnered from the Marchantia polymorpha genome.</title>
        <authorList>
            <person name="Bowman J.L."/>
            <person name="Kohchi T."/>
            <person name="Yamato K.T."/>
            <person name="Jenkins J."/>
            <person name="Shu S."/>
            <person name="Ishizaki K."/>
            <person name="Yamaoka S."/>
            <person name="Nishihama R."/>
            <person name="Nakamura Y."/>
            <person name="Berger F."/>
            <person name="Adam C."/>
            <person name="Aki S.S."/>
            <person name="Althoff F."/>
            <person name="Araki T."/>
            <person name="Arteaga-Vazquez M.A."/>
            <person name="Balasubrmanian S."/>
            <person name="Barry K."/>
            <person name="Bauer D."/>
            <person name="Boehm C.R."/>
            <person name="Briginshaw L."/>
            <person name="Caballero-Perez J."/>
            <person name="Catarino B."/>
            <person name="Chen F."/>
            <person name="Chiyoda S."/>
            <person name="Chovatia M."/>
            <person name="Davies K.M."/>
            <person name="Delmans M."/>
            <person name="Demura T."/>
            <person name="Dierschke T."/>
            <person name="Dolan L."/>
            <person name="Dorantes-Acosta A.E."/>
            <person name="Eklund D.M."/>
            <person name="Florent S.N."/>
            <person name="Flores-Sandoval E."/>
            <person name="Fujiyama A."/>
            <person name="Fukuzawa H."/>
            <person name="Galik B."/>
            <person name="Grimanelli D."/>
            <person name="Grimwood J."/>
            <person name="Grossniklaus U."/>
            <person name="Hamada T."/>
            <person name="Haseloff J."/>
            <person name="Hetherington A.J."/>
            <person name="Higo A."/>
            <person name="Hirakawa Y."/>
            <person name="Hundley H.N."/>
            <person name="Ikeda Y."/>
            <person name="Inoue K."/>
            <person name="Inoue S.I."/>
            <person name="Ishida S."/>
            <person name="Jia Q."/>
            <person name="Kakita M."/>
            <person name="Kanazawa T."/>
            <person name="Kawai Y."/>
            <person name="Kawashima T."/>
            <person name="Kennedy M."/>
            <person name="Kinose K."/>
            <person name="Kinoshita T."/>
            <person name="Kohara Y."/>
            <person name="Koide E."/>
            <person name="Komatsu K."/>
            <person name="Kopischke S."/>
            <person name="Kubo M."/>
            <person name="Kyozuka J."/>
            <person name="Lagercrantz U."/>
            <person name="Lin S.S."/>
            <person name="Lindquist E."/>
            <person name="Lipzen A.M."/>
            <person name="Lu C.W."/>
            <person name="De Luna E."/>
            <person name="Martienssen R.A."/>
            <person name="Minamino N."/>
            <person name="Mizutani M."/>
            <person name="Mizutani M."/>
            <person name="Mochizuki N."/>
            <person name="Monte I."/>
            <person name="Mosher R."/>
            <person name="Nagasaki H."/>
            <person name="Nakagami H."/>
            <person name="Naramoto S."/>
            <person name="Nishitani K."/>
            <person name="Ohtani M."/>
            <person name="Okamoto T."/>
            <person name="Okumura M."/>
            <person name="Phillips J."/>
            <person name="Pollak B."/>
            <person name="Reinders A."/>
            <person name="Rovekamp M."/>
            <person name="Sano R."/>
            <person name="Sawa S."/>
            <person name="Schmid M.W."/>
            <person name="Shirakawa M."/>
            <person name="Solano R."/>
            <person name="Spunde A."/>
            <person name="Suetsugu N."/>
            <person name="Sugano S."/>
            <person name="Sugiyama A."/>
            <person name="Sun R."/>
            <person name="Suzuki Y."/>
            <person name="Takenaka M."/>
            <person name="Takezawa D."/>
            <person name="Tomogane H."/>
            <person name="Tsuzuki M."/>
            <person name="Ueda T."/>
            <person name="Umeda M."/>
            <person name="Ward J.M."/>
            <person name="Watanabe Y."/>
            <person name="Yazaki K."/>
            <person name="Yokoyama R."/>
            <person name="Yoshitake Y."/>
            <person name="Yotsui I."/>
            <person name="Zachgo S."/>
            <person name="Schmutz J."/>
        </authorList>
    </citation>
    <scope>NUCLEOTIDE SEQUENCE [LARGE SCALE GENOMIC DNA]</scope>
    <source>
        <strain evidence="2">Tak-1</strain>
    </source>
</reference>
<gene>
    <name evidence="1" type="ORF">MARPO_0044s0118</name>
</gene>
<keyword evidence="2" id="KW-1185">Reference proteome</keyword>
<proteinExistence type="predicted"/>
<evidence type="ECO:0000313" key="2">
    <source>
        <dbReference type="Proteomes" id="UP000244005"/>
    </source>
</evidence>
<dbReference type="AlphaFoldDB" id="A0A2R6X0S4"/>
<evidence type="ECO:0000313" key="1">
    <source>
        <dbReference type="EMBL" id="PTQ39702.1"/>
    </source>
</evidence>